<dbReference type="PANTHER" id="PTHR47923:SF1">
    <property type="entry name" value="INSERTION ELEMENT IS1 1 PROTEIN INSA-RELATED"/>
    <property type="match status" value="1"/>
</dbReference>
<dbReference type="PANTHER" id="PTHR47923">
    <property type="entry name" value="INSERTION ELEMENT IS1 1 PROTEIN INSA-RELATED"/>
    <property type="match status" value="1"/>
</dbReference>
<dbReference type="Proteomes" id="UP000224974">
    <property type="component" value="Unassembled WGS sequence"/>
</dbReference>
<protein>
    <submittedName>
        <fullName evidence="2">Transposase and inactivated derivatives</fullName>
    </submittedName>
</protein>
<dbReference type="EMBL" id="PDDX01000001">
    <property type="protein sequence ID" value="PHI28803.1"/>
    <property type="molecule type" value="Genomic_DNA"/>
</dbReference>
<keyword evidence="3" id="KW-1185">Reference proteome</keyword>
<accession>A0A2C6DJC7</accession>
<gene>
    <name evidence="1" type="ORF">CRN84_05480</name>
    <name evidence="2" type="ORF">NCTC12282_01812</name>
</gene>
<reference evidence="1" key="2">
    <citation type="submission" date="2017-09" db="EMBL/GenBank/DDBJ databases">
        <title>FDA dAtabase for Regulatory Grade micrObial Sequences (FDA-ARGOS): Supporting development and validation of Infectious Disease Dx tests.</title>
        <authorList>
            <person name="Minogue T."/>
            <person name="Wolcott M."/>
            <person name="Wasieloski L."/>
            <person name="Aguilar W."/>
            <person name="Moore D."/>
            <person name="Tallon L.J."/>
            <person name="Sadzewicz L."/>
            <person name="Ott S."/>
            <person name="Zhao X."/>
            <person name="Nagaraj S."/>
            <person name="Vavikolanu K."/>
            <person name="Aluvathingal J."/>
            <person name="Nadendla S."/>
            <person name="Sichtig H."/>
        </authorList>
    </citation>
    <scope>NUCLEOTIDE SEQUENCE</scope>
    <source>
        <strain evidence="1">FDAARGOS_387</strain>
    </source>
</reference>
<reference evidence="3" key="1">
    <citation type="submission" date="2017-09" db="EMBL/GenBank/DDBJ databases">
        <title>FDA dAtabase for Regulatory Grade micrObial Sequences (FDA-ARGOS): Supporting development and validation of Infectious Disease Dx tests.</title>
        <authorList>
            <person name="Minogue T."/>
            <person name="Wolcott M."/>
            <person name="Wasieloski L."/>
            <person name="Aguilar W."/>
            <person name="Moore D."/>
            <person name="Tallon L."/>
            <person name="Sadzewicz L."/>
            <person name="Ott S."/>
            <person name="Zhao X."/>
            <person name="Nagaraj S."/>
            <person name="Vavikolanu K."/>
            <person name="Aluvathingal J."/>
            <person name="Nadendla S."/>
            <person name="Sichtig H."/>
        </authorList>
    </citation>
    <scope>NUCLEOTIDE SEQUENCE [LARGE SCALE GENOMIC DNA]</scope>
    <source>
        <strain evidence="3">FDAARGOS_387</strain>
    </source>
</reference>
<dbReference type="OrthoDB" id="6636698at2"/>
<dbReference type="GO" id="GO:0006313">
    <property type="term" value="P:DNA transposition"/>
    <property type="evidence" value="ECO:0007669"/>
    <property type="project" value="TreeGrafter"/>
</dbReference>
<evidence type="ECO:0000313" key="4">
    <source>
        <dbReference type="Proteomes" id="UP000373449"/>
    </source>
</evidence>
<evidence type="ECO:0000313" key="1">
    <source>
        <dbReference type="EMBL" id="PHI28803.1"/>
    </source>
</evidence>
<dbReference type="EMBL" id="CAADJA010000002">
    <property type="protein sequence ID" value="VFS46882.1"/>
    <property type="molecule type" value="Genomic_DNA"/>
</dbReference>
<reference evidence="2 4" key="3">
    <citation type="submission" date="2019-03" db="EMBL/GenBank/DDBJ databases">
        <authorList>
            <consortium name="Pathogen Informatics"/>
        </authorList>
    </citation>
    <scope>NUCLEOTIDE SEQUENCE [LARGE SCALE GENOMIC DNA]</scope>
    <source>
        <strain evidence="2 4">NCTC12282</strain>
    </source>
</reference>
<organism evidence="1 3">
    <name type="scientific">Budvicia aquatica</name>
    <dbReference type="NCBI Taxonomy" id="82979"/>
    <lineage>
        <taxon>Bacteria</taxon>
        <taxon>Pseudomonadati</taxon>
        <taxon>Pseudomonadota</taxon>
        <taxon>Gammaproteobacteria</taxon>
        <taxon>Enterobacterales</taxon>
        <taxon>Budviciaceae</taxon>
        <taxon>Budvicia</taxon>
    </lineage>
</organism>
<evidence type="ECO:0000313" key="2">
    <source>
        <dbReference type="EMBL" id="VFS46882.1"/>
    </source>
</evidence>
<name>A0A2C6DJC7_9GAMM</name>
<proteinExistence type="predicted"/>
<dbReference type="InterPro" id="IPR051252">
    <property type="entry name" value="IS1_transposase_InsA"/>
</dbReference>
<evidence type="ECO:0000313" key="3">
    <source>
        <dbReference type="Proteomes" id="UP000224974"/>
    </source>
</evidence>
<sequence length="88" mass="10109">MRMLIPICHHCNQTRGVKKHGKSKVGSQRYYCQECKKTFLTKYIYKGNEAQIARQVTRLISQGNTPEMISAVLQVGLPTVRHYLVSDK</sequence>
<dbReference type="RefSeq" id="WP_036016713.1">
    <property type="nucleotide sequence ID" value="NZ_CAADJA010000002.1"/>
</dbReference>
<dbReference type="AlphaFoldDB" id="A0A2C6DJC7"/>
<dbReference type="Proteomes" id="UP000373449">
    <property type="component" value="Unassembled WGS sequence"/>
</dbReference>